<gene>
    <name evidence="2" type="ORF">ATK36_0685</name>
</gene>
<protein>
    <submittedName>
        <fullName evidence="2">Putative kinase</fullName>
    </submittedName>
</protein>
<dbReference type="InterPro" id="IPR023214">
    <property type="entry name" value="HAD_sf"/>
</dbReference>
<keyword evidence="3" id="KW-1185">Reference proteome</keyword>
<accession>A0A2A9G2G0</accession>
<evidence type="ECO:0000313" key="3">
    <source>
        <dbReference type="Proteomes" id="UP000243542"/>
    </source>
</evidence>
<proteinExistence type="predicted"/>
<dbReference type="InterPro" id="IPR056782">
    <property type="entry name" value="HAD_PNKP"/>
</dbReference>
<dbReference type="Gene3D" id="3.40.50.300">
    <property type="entry name" value="P-loop containing nucleotide triphosphate hydrolases"/>
    <property type="match status" value="1"/>
</dbReference>
<comment type="caution">
    <text evidence="2">The sequence shown here is derived from an EMBL/GenBank/DDBJ whole genome shotgun (WGS) entry which is preliminary data.</text>
</comment>
<feature type="domain" description="Polynucleotide kinase PNKP phosphatase" evidence="1">
    <location>
        <begin position="166"/>
        <end position="301"/>
    </location>
</feature>
<dbReference type="Pfam" id="PF25109">
    <property type="entry name" value="HAD_PNKP"/>
    <property type="match status" value="1"/>
</dbReference>
<dbReference type="GO" id="GO:0016301">
    <property type="term" value="F:kinase activity"/>
    <property type="evidence" value="ECO:0007669"/>
    <property type="project" value="UniProtKB-KW"/>
</dbReference>
<dbReference type="RefSeq" id="WP_245914256.1">
    <property type="nucleotide sequence ID" value="NZ_JBIAKZ010000007.1"/>
</dbReference>
<dbReference type="InterPro" id="IPR027417">
    <property type="entry name" value="P-loop_NTPase"/>
</dbReference>
<name>A0A2A9G2G0_9PSEU</name>
<dbReference type="SUPFAM" id="SSF56784">
    <property type="entry name" value="HAD-like"/>
    <property type="match status" value="1"/>
</dbReference>
<dbReference type="SUPFAM" id="SSF52540">
    <property type="entry name" value="P-loop containing nucleoside triphosphate hydrolases"/>
    <property type="match status" value="1"/>
</dbReference>
<reference evidence="2 3" key="1">
    <citation type="submission" date="2017-10" db="EMBL/GenBank/DDBJ databases">
        <title>Sequencing the genomes of 1000 actinobacteria strains.</title>
        <authorList>
            <person name="Klenk H.-P."/>
        </authorList>
    </citation>
    <scope>NUCLEOTIDE SEQUENCE [LARGE SCALE GENOMIC DNA]</scope>
    <source>
        <strain evidence="2 3">DSM 46092</strain>
    </source>
</reference>
<dbReference type="InterPro" id="IPR036412">
    <property type="entry name" value="HAD-like_sf"/>
</dbReference>
<organism evidence="2 3">
    <name type="scientific">Amycolatopsis sulphurea</name>
    <dbReference type="NCBI Taxonomy" id="76022"/>
    <lineage>
        <taxon>Bacteria</taxon>
        <taxon>Bacillati</taxon>
        <taxon>Actinomycetota</taxon>
        <taxon>Actinomycetes</taxon>
        <taxon>Pseudonocardiales</taxon>
        <taxon>Pseudonocardiaceae</taxon>
        <taxon>Amycolatopsis</taxon>
    </lineage>
</organism>
<dbReference type="AlphaFoldDB" id="A0A2A9G2G0"/>
<dbReference type="Proteomes" id="UP000243542">
    <property type="component" value="Unassembled WGS sequence"/>
</dbReference>
<dbReference type="EMBL" id="PDJK01000001">
    <property type="protein sequence ID" value="PFG57126.1"/>
    <property type="molecule type" value="Genomic_DNA"/>
</dbReference>
<keyword evidence="2" id="KW-0418">Kinase</keyword>
<dbReference type="Gene3D" id="3.40.50.1000">
    <property type="entry name" value="HAD superfamily/HAD-like"/>
    <property type="match status" value="1"/>
</dbReference>
<dbReference type="Pfam" id="PF13671">
    <property type="entry name" value="AAA_33"/>
    <property type="match status" value="1"/>
</dbReference>
<keyword evidence="2" id="KW-0808">Transferase</keyword>
<evidence type="ECO:0000259" key="1">
    <source>
        <dbReference type="Pfam" id="PF25109"/>
    </source>
</evidence>
<evidence type="ECO:0000313" key="2">
    <source>
        <dbReference type="EMBL" id="PFG57126.1"/>
    </source>
</evidence>
<sequence length="301" mass="34134">MPGELIIFRGLPGSGKTSLAELEQTLSGGVLAGRDHLRRLLFGAEGGQLGRADEHRVTELQAHIVRQRLRAGDRVLVDDMNLRARYVRRLAELARAERAEWRVVDLTDEPLETCIQRDHDRERTVGADRIRDLHARFIWGQRYPLPLPVIDETRESGPYEPSPGLPKAVLVDIDGTVARMGDRSPFDAARVGEDSPNQPVIELVRSLYQQGYAVAFVSGRTEDARGETERWLERHVDLPNHRLLMRPAGDSRRDAIVKHELFDQHIREHFNVLAVLDDRNQVVAMWRELGLTCLQVTDGAF</sequence>